<evidence type="ECO:0000259" key="2">
    <source>
        <dbReference type="Pfam" id="PF09792"/>
    </source>
</evidence>
<dbReference type="InterPro" id="IPR018620">
    <property type="entry name" value="Ubiquitin3-bd_protein_But2_C"/>
</dbReference>
<dbReference type="PANTHER" id="PTHR39613">
    <property type="entry name" value="ANCHORED CELL WALL PROTEIN, PUTATIVE (AFU_ORTHOLOGUE AFUA_4G08960)-RELATED"/>
    <property type="match status" value="1"/>
</dbReference>
<reference evidence="4" key="1">
    <citation type="submission" date="2019-04" db="EMBL/GenBank/DDBJ databases">
        <title>Friends and foes A comparative genomics study of 23 Aspergillus species from section Flavi.</title>
        <authorList>
            <consortium name="DOE Joint Genome Institute"/>
            <person name="Kjaerbolling I."/>
            <person name="Vesth T."/>
            <person name="Frisvad J.C."/>
            <person name="Nybo J.L."/>
            <person name="Theobald S."/>
            <person name="Kildgaard S."/>
            <person name="Isbrandt T."/>
            <person name="Kuo A."/>
            <person name="Sato A."/>
            <person name="Lyhne E.K."/>
            <person name="Kogle M.E."/>
            <person name="Wiebenga A."/>
            <person name="Kun R.S."/>
            <person name="Lubbers R.J."/>
            <person name="Makela M.R."/>
            <person name="Barry K."/>
            <person name="Chovatia M."/>
            <person name="Clum A."/>
            <person name="Daum C."/>
            <person name="Haridas S."/>
            <person name="He G."/>
            <person name="LaButti K."/>
            <person name="Lipzen A."/>
            <person name="Mondo S."/>
            <person name="Riley R."/>
            <person name="Salamov A."/>
            <person name="Simmons B.A."/>
            <person name="Magnuson J.K."/>
            <person name="Henrissat B."/>
            <person name="Mortensen U.H."/>
            <person name="Larsen T.O."/>
            <person name="Devries R.P."/>
            <person name="Grigoriev I.V."/>
            <person name="Machida M."/>
            <person name="Baker S.E."/>
            <person name="Andersen M.R."/>
        </authorList>
    </citation>
    <scope>NUCLEOTIDE SEQUENCE</scope>
    <source>
        <strain evidence="4">CBS 117612</strain>
    </source>
</reference>
<gene>
    <name evidence="4" type="ORF">BDV24DRAFT_146826</name>
</gene>
<dbReference type="OrthoDB" id="4657524at2759"/>
<feature type="domain" description="Cell wall mannoprotein PIR1-like C-terminal" evidence="3">
    <location>
        <begin position="65"/>
        <end position="137"/>
    </location>
</feature>
<evidence type="ECO:0000256" key="1">
    <source>
        <dbReference type="SAM" id="SignalP"/>
    </source>
</evidence>
<organism evidence="4">
    <name type="scientific">Aspergillus arachidicola</name>
    <dbReference type="NCBI Taxonomy" id="656916"/>
    <lineage>
        <taxon>Eukaryota</taxon>
        <taxon>Fungi</taxon>
        <taxon>Dikarya</taxon>
        <taxon>Ascomycota</taxon>
        <taxon>Pezizomycotina</taxon>
        <taxon>Eurotiomycetes</taxon>
        <taxon>Eurotiomycetidae</taxon>
        <taxon>Eurotiales</taxon>
        <taxon>Aspergillaceae</taxon>
        <taxon>Aspergillus</taxon>
        <taxon>Aspergillus subgen. Circumdati</taxon>
    </lineage>
</organism>
<protein>
    <submittedName>
        <fullName evidence="4">Uncharacterized protein</fullName>
    </submittedName>
</protein>
<dbReference type="Pfam" id="PF22799">
    <property type="entry name" value="PIR1-like_C"/>
    <property type="match status" value="1"/>
</dbReference>
<evidence type="ECO:0000259" key="3">
    <source>
        <dbReference type="Pfam" id="PF22799"/>
    </source>
</evidence>
<name>A0A5N6YP49_9EURO</name>
<dbReference type="PANTHER" id="PTHR39613:SF1">
    <property type="entry name" value="ANCHORED CELL WALL PROTEIN, PUTATIVE (AFU_ORTHOLOGUE AFUA_4G08960)-RELATED"/>
    <property type="match status" value="1"/>
</dbReference>
<feature type="domain" description="Ubiquitin 3 binding protein But2 C-terminal" evidence="2">
    <location>
        <begin position="174"/>
        <end position="314"/>
    </location>
</feature>
<dbReference type="InterPro" id="IPR054508">
    <property type="entry name" value="PIR1-like_C"/>
</dbReference>
<evidence type="ECO:0000313" key="4">
    <source>
        <dbReference type="EMBL" id="KAE8347292.1"/>
    </source>
</evidence>
<dbReference type="InterPro" id="IPR029167">
    <property type="entry name" value="Mug117"/>
</dbReference>
<proteinExistence type="predicted"/>
<dbReference type="Pfam" id="PF15474">
    <property type="entry name" value="MU117"/>
    <property type="match status" value="1"/>
</dbReference>
<feature type="chain" id="PRO_5024825834" evidence="1">
    <location>
        <begin position="18"/>
        <end position="489"/>
    </location>
</feature>
<dbReference type="EMBL" id="ML737113">
    <property type="protein sequence ID" value="KAE8347292.1"/>
    <property type="molecule type" value="Genomic_DNA"/>
</dbReference>
<feature type="signal peptide" evidence="1">
    <location>
        <begin position="1"/>
        <end position="17"/>
    </location>
</feature>
<sequence length="489" mass="51068">MKSLFVTLAAFAASTQALNGRTTNCCFHLTASGGASGTVGQLSDGQNRIGDHSLSTAQFCISSDGSITDGSGRGCILTPPTTQFQCDQGATPESGFSISPSGLLEFQGSSEFLACDTGQNGGRNIHVTPSKDLGQCVIVELKVDSCAPSTSTVPSASSPSSTSCPTTLSSGNFEFPHLIIPVDSKSPNTAFGTSFNGKVTSTISSIFNFDIPRADSGKMCNLVFLFPQKADLQTSSFSFSGDGKINFSKLSKAATTSTTFQNAPSSSQDLGDITISPGHSFVVSTFSCPAGETIAFEMKNAGTTDLDFFEDFNPPPASVDPPAHDSLGPDLALNGPPATRMGQIGVAPLYPSHVTYPSPSESVAMTTFTFEQSTMQFTTLINVALLVTGSLGYANNCKGSSNSPSITDCQEAIRRIDEGSSYGDGAEFSVGNCYMVYATNGDGEHKVEGKTIRNTAQSILDSCGHHKGSYGTNNNCDSCHVTINYRAPK</sequence>
<dbReference type="Proteomes" id="UP000325558">
    <property type="component" value="Unassembled WGS sequence"/>
</dbReference>
<dbReference type="Pfam" id="PF09792">
    <property type="entry name" value="But2"/>
    <property type="match status" value="1"/>
</dbReference>
<accession>A0A5N6YP49</accession>
<dbReference type="AlphaFoldDB" id="A0A5N6YP49"/>
<keyword evidence="1" id="KW-0732">Signal</keyword>